<comment type="similarity">
    <text evidence="1">Belongs to the MIX23 family.</text>
</comment>
<evidence type="ECO:0000256" key="1">
    <source>
        <dbReference type="ARBA" id="ARBA00024204"/>
    </source>
</evidence>
<dbReference type="Proteomes" id="UP001221413">
    <property type="component" value="Unassembled WGS sequence"/>
</dbReference>
<name>A0AAD6IYV5_DREDA</name>
<evidence type="ECO:0000313" key="3">
    <source>
        <dbReference type="EMBL" id="KAJ6259066.1"/>
    </source>
</evidence>
<keyword evidence="4" id="KW-1185">Reference proteome</keyword>
<dbReference type="AlphaFoldDB" id="A0AAD6IYV5"/>
<dbReference type="GO" id="GO:0005758">
    <property type="term" value="C:mitochondrial intermembrane space"/>
    <property type="evidence" value="ECO:0007669"/>
    <property type="project" value="InterPro"/>
</dbReference>
<protein>
    <recommendedName>
        <fullName evidence="5">Caffeine-induced death protein Cid2</fullName>
    </recommendedName>
</protein>
<feature type="region of interest" description="Disordered" evidence="2">
    <location>
        <begin position="79"/>
        <end position="99"/>
    </location>
</feature>
<evidence type="ECO:0000256" key="2">
    <source>
        <dbReference type="SAM" id="MobiDB-lite"/>
    </source>
</evidence>
<reference evidence="3" key="1">
    <citation type="submission" date="2023-01" db="EMBL/GenBank/DDBJ databases">
        <title>The chitinases involved in constricting ring structure development in the nematode-trapping fungus Drechslerella dactyloides.</title>
        <authorList>
            <person name="Wang R."/>
            <person name="Zhang L."/>
            <person name="Tang P."/>
            <person name="Li S."/>
            <person name="Liang L."/>
        </authorList>
    </citation>
    <scope>NUCLEOTIDE SEQUENCE</scope>
    <source>
        <strain evidence="3">YMF1.00031</strain>
    </source>
</reference>
<organism evidence="3 4">
    <name type="scientific">Drechslerella dactyloides</name>
    <name type="common">Nematode-trapping fungus</name>
    <name type="synonym">Arthrobotrys dactyloides</name>
    <dbReference type="NCBI Taxonomy" id="74499"/>
    <lineage>
        <taxon>Eukaryota</taxon>
        <taxon>Fungi</taxon>
        <taxon>Dikarya</taxon>
        <taxon>Ascomycota</taxon>
        <taxon>Pezizomycotina</taxon>
        <taxon>Orbiliomycetes</taxon>
        <taxon>Orbiliales</taxon>
        <taxon>Orbiliaceae</taxon>
        <taxon>Drechslerella</taxon>
    </lineage>
</organism>
<dbReference type="EMBL" id="JAQGDS010000007">
    <property type="protein sequence ID" value="KAJ6259066.1"/>
    <property type="molecule type" value="Genomic_DNA"/>
</dbReference>
<comment type="caution">
    <text evidence="3">The sequence shown here is derived from an EMBL/GenBank/DDBJ whole genome shotgun (WGS) entry which is preliminary data.</text>
</comment>
<accession>A0AAD6IYV5</accession>
<dbReference type="PANTHER" id="PTHR31905:SF2">
    <property type="entry name" value="PROTEIN MIX23"/>
    <property type="match status" value="1"/>
</dbReference>
<feature type="region of interest" description="Disordered" evidence="2">
    <location>
        <begin position="1"/>
        <end position="44"/>
    </location>
</feature>
<dbReference type="PANTHER" id="PTHR31905">
    <property type="entry name" value="COILED-COIL DOMAIN-CONTAINING PROTEIN 58"/>
    <property type="match status" value="1"/>
</dbReference>
<feature type="compositionally biased region" description="Polar residues" evidence="2">
    <location>
        <begin position="79"/>
        <end position="96"/>
    </location>
</feature>
<gene>
    <name evidence="3" type="ORF">Dda_5963</name>
</gene>
<evidence type="ECO:0000313" key="4">
    <source>
        <dbReference type="Proteomes" id="UP001221413"/>
    </source>
</evidence>
<dbReference type="InterPro" id="IPR019171">
    <property type="entry name" value="MIX23"/>
</dbReference>
<evidence type="ECO:0008006" key="5">
    <source>
        <dbReference type="Google" id="ProtNLM"/>
    </source>
</evidence>
<dbReference type="Pfam" id="PF09774">
    <property type="entry name" value="MIX23"/>
    <property type="match status" value="1"/>
</dbReference>
<sequence length="226" mass="25021">MAFSHPAAISNVTSHAQAPQPGDNDEGVPAGLPPHPDMKSHSDNLPALTPAFCFSTSTLKDFLRTSRATTDDTISQQLNTLSRPPTFNPTTTTSRQPSHRLIPPNTLTAFLHSTLYPSWSTRTEVLSYCAQVAAQPDPNDPSAAEIAQDNEVQGARTVDERLDPYSGRYFPKESRVEVLAGVVRNERGVEAIIRERTWDVVKSRSTDGMSGLTWQEAYDRWRQQKT</sequence>
<proteinExistence type="inferred from homology"/>